<protein>
    <submittedName>
        <fullName evidence="2">Uncharacterized protein</fullName>
    </submittedName>
</protein>
<name>A0ABX8GMV7_9CELL</name>
<feature type="region of interest" description="Disordered" evidence="1">
    <location>
        <begin position="1"/>
        <end position="20"/>
    </location>
</feature>
<reference evidence="2 3" key="1">
    <citation type="submission" date="2021-05" db="EMBL/GenBank/DDBJ databases">
        <title>Novel species in genus Cellulomonas.</title>
        <authorList>
            <person name="Zhang G."/>
        </authorList>
    </citation>
    <scope>NUCLEOTIDE SEQUENCE [LARGE SCALE GENOMIC DNA]</scope>
    <source>
        <strain evidence="3">zg-ZUI157</strain>
    </source>
</reference>
<dbReference type="RefSeq" id="WP_208197511.1">
    <property type="nucleotide sequence ID" value="NZ_CP076023.1"/>
</dbReference>
<evidence type="ECO:0000313" key="2">
    <source>
        <dbReference type="EMBL" id="QWC17237.1"/>
    </source>
</evidence>
<keyword evidence="3" id="KW-1185">Reference proteome</keyword>
<dbReference type="EMBL" id="CP076023">
    <property type="protein sequence ID" value="QWC17237.1"/>
    <property type="molecule type" value="Genomic_DNA"/>
</dbReference>
<feature type="region of interest" description="Disordered" evidence="1">
    <location>
        <begin position="64"/>
        <end position="86"/>
    </location>
</feature>
<evidence type="ECO:0000256" key="1">
    <source>
        <dbReference type="SAM" id="MobiDB-lite"/>
    </source>
</evidence>
<dbReference type="Proteomes" id="UP000679335">
    <property type="component" value="Chromosome"/>
</dbReference>
<gene>
    <name evidence="2" type="ORF">KKR89_06515</name>
</gene>
<organism evidence="2 3">
    <name type="scientific">Cellulomonas dongxiuzhuiae</name>
    <dbReference type="NCBI Taxonomy" id="2819979"/>
    <lineage>
        <taxon>Bacteria</taxon>
        <taxon>Bacillati</taxon>
        <taxon>Actinomycetota</taxon>
        <taxon>Actinomycetes</taxon>
        <taxon>Micrococcales</taxon>
        <taxon>Cellulomonadaceae</taxon>
        <taxon>Cellulomonas</taxon>
    </lineage>
</organism>
<proteinExistence type="predicted"/>
<accession>A0ABX8GMV7</accession>
<sequence length="86" mass="9083">MHERHLPIDAGRTPEPASIGPDESVVVLGVDTAQHAQELLAEHVPLTLLVDLLRPTGETSAELLADEGLPDEPWWSPSTDGDAAGA</sequence>
<evidence type="ECO:0000313" key="3">
    <source>
        <dbReference type="Proteomes" id="UP000679335"/>
    </source>
</evidence>